<comment type="caution">
    <text evidence="2">The sequence shown here is derived from an EMBL/GenBank/DDBJ whole genome shotgun (WGS) entry which is preliminary data.</text>
</comment>
<sequence length="265" mass="30520">MIIASDLDRTLIYSSRAIKELGGPEKSELKPIEEKDGNWVSFMTERSYHSLKELSKHCLFIPVTTRTTDQFKRFIFDEDIELPYVITSNGANIFYRGELIKEWSTNIFTRLEKESVLQEELLAIMKARGFYFDGHLKQAENQFFYYILNNLPTASEKRAINELTSKLGWRISLQGRKLYFIPNAISKGNALEFICNRERMEALAGSGDSILDLDFLQYCRYRYVPKHGELASVSENISFTITRSNGVNAGAEILQQFLDLLPLKV</sequence>
<protein>
    <recommendedName>
        <fullName evidence="1">Sucrose phosphatase-like domain-containing protein</fullName>
    </recommendedName>
</protein>
<evidence type="ECO:0000313" key="3">
    <source>
        <dbReference type="Proteomes" id="UP001523262"/>
    </source>
</evidence>
<dbReference type="InterPro" id="IPR006380">
    <property type="entry name" value="SPP-like_dom"/>
</dbReference>
<dbReference type="InterPro" id="IPR024197">
    <property type="entry name" value="TPP-like"/>
</dbReference>
<proteinExistence type="predicted"/>
<organism evidence="2 3">
    <name type="scientific">Neobacillus pocheonensis</name>
    <dbReference type="NCBI Taxonomy" id="363869"/>
    <lineage>
        <taxon>Bacteria</taxon>
        <taxon>Bacillati</taxon>
        <taxon>Bacillota</taxon>
        <taxon>Bacilli</taxon>
        <taxon>Bacillales</taxon>
        <taxon>Bacillaceae</taxon>
        <taxon>Neobacillus</taxon>
    </lineage>
</organism>
<dbReference type="EMBL" id="JAMQCR010000001">
    <property type="protein sequence ID" value="MCM2531901.1"/>
    <property type="molecule type" value="Genomic_DNA"/>
</dbReference>
<dbReference type="Gene3D" id="3.40.50.1000">
    <property type="entry name" value="HAD superfamily/HAD-like"/>
    <property type="match status" value="2"/>
</dbReference>
<dbReference type="Proteomes" id="UP001523262">
    <property type="component" value="Unassembled WGS sequence"/>
</dbReference>
<keyword evidence="3" id="KW-1185">Reference proteome</keyword>
<evidence type="ECO:0000313" key="2">
    <source>
        <dbReference type="EMBL" id="MCM2531901.1"/>
    </source>
</evidence>
<accession>A0ABT0W6E0</accession>
<dbReference type="SUPFAM" id="SSF56784">
    <property type="entry name" value="HAD-like"/>
    <property type="match status" value="1"/>
</dbReference>
<dbReference type="InterPro" id="IPR023214">
    <property type="entry name" value="HAD_sf"/>
</dbReference>
<gene>
    <name evidence="2" type="ORF">NDK43_05240</name>
</gene>
<dbReference type="Pfam" id="PF05116">
    <property type="entry name" value="S6PP"/>
    <property type="match status" value="1"/>
</dbReference>
<evidence type="ECO:0000259" key="1">
    <source>
        <dbReference type="Pfam" id="PF05116"/>
    </source>
</evidence>
<feature type="domain" description="Sucrose phosphatase-like" evidence="1">
    <location>
        <begin position="2"/>
        <end position="212"/>
    </location>
</feature>
<name>A0ABT0W6E0_9BACI</name>
<reference evidence="2 3" key="1">
    <citation type="submission" date="2022-06" db="EMBL/GenBank/DDBJ databases">
        <authorList>
            <person name="Jeon C.O."/>
        </authorList>
    </citation>
    <scope>NUCLEOTIDE SEQUENCE [LARGE SCALE GENOMIC DNA]</scope>
    <source>
        <strain evidence="2 3">KCTC 13943</strain>
    </source>
</reference>
<dbReference type="PIRSF" id="PIRSF030802">
    <property type="entry name" value="UCP030802"/>
    <property type="match status" value="1"/>
</dbReference>
<dbReference type="InterPro" id="IPR036412">
    <property type="entry name" value="HAD-like_sf"/>
</dbReference>